<dbReference type="Proteomes" id="UP000663877">
    <property type="component" value="Unassembled WGS sequence"/>
</dbReference>
<feature type="non-terminal residue" evidence="2">
    <location>
        <position position="1"/>
    </location>
</feature>
<protein>
    <recommendedName>
        <fullName evidence="1">Potassium channel tetramerisation-type BTB domain-containing protein</fullName>
    </recommendedName>
</protein>
<dbReference type="AlphaFoldDB" id="A0A815S4I5"/>
<sequence length="695" mass="78931">SHSQTLTCECTQISINYEKFIQVQYTLHQICHSDFVTQNWINYVDESPGSYSVTIFDFRSSGSSAFQTMSTFCALVDQTISNSLIQFYTNQFVSASVTPSNLFKLQTDAFISQFKSATRNEFLLSLAMIRNTTQGNSLFSGELTNYKLSESEVVMLRIPRSYGNCSCTSSGTCIMQYPIYKLVANYNLLFSVPGLYTGCYIIESLLQSDLQCFYNQTCINKLQSYFQVSSFMNVTALDISLSIQFLENSTIADILDKLMVEEWINSSIIQCASINLIRYHANLYRCGEIIIDEDLIRPLYSYFSSMRQDEYRNKNNLYSILHSLARIETACRTAYLTSKEEMKRPSITLYFVLFNQQITTQIAGAHIDSIVDYEIDEQLSSIQFNNISNGTGFNKNSTAKKPLFIQGEKLIEDDVIELNVGGQRITTSRSTLTAVPKSKLALMFMKNNTNAHKSRDNQGVIFFDYNPDQFNYLLDQLRAIKRKSQISVYDILIEAPKTDTRLNFSLMLSDFGLGPEQFLSPRTGAHLNLDINSLVGWQECYRSTYHIPFDVMEFSRNCKSTRFLVACTPTDNKATLKLAGVGYSKTILRECSQKNYCATEIKNGTGFYYVDDQAWGFEGRTEDSGSSYNGQYSMHHGVSQTTVNLNPCDTSDQNSKYRLCWSLRSSINRGGGDRCGDVKNLHSASNWQRIIYQAV</sequence>
<dbReference type="EMBL" id="CAJNOM010002946">
    <property type="protein sequence ID" value="CAF1639615.1"/>
    <property type="molecule type" value="Genomic_DNA"/>
</dbReference>
<comment type="caution">
    <text evidence="2">The sequence shown here is derived from an EMBL/GenBank/DDBJ whole genome shotgun (WGS) entry which is preliminary data.</text>
</comment>
<evidence type="ECO:0000313" key="5">
    <source>
        <dbReference type="Proteomes" id="UP000663877"/>
    </source>
</evidence>
<proteinExistence type="predicted"/>
<evidence type="ECO:0000259" key="1">
    <source>
        <dbReference type="Pfam" id="PF02214"/>
    </source>
</evidence>
<dbReference type="InterPro" id="IPR003131">
    <property type="entry name" value="T1-type_BTB"/>
</dbReference>
<dbReference type="OrthoDB" id="2414723at2759"/>
<evidence type="ECO:0000313" key="3">
    <source>
        <dbReference type="EMBL" id="CAF1639615.1"/>
    </source>
</evidence>
<dbReference type="InterPro" id="IPR011333">
    <property type="entry name" value="SKP1/BTB/POZ_sf"/>
</dbReference>
<feature type="domain" description="Potassium channel tetramerisation-type BTB" evidence="1">
    <location>
        <begin position="416"/>
        <end position="490"/>
    </location>
</feature>
<organism evidence="2 5">
    <name type="scientific">Adineta steineri</name>
    <dbReference type="NCBI Taxonomy" id="433720"/>
    <lineage>
        <taxon>Eukaryota</taxon>
        <taxon>Metazoa</taxon>
        <taxon>Spiralia</taxon>
        <taxon>Gnathifera</taxon>
        <taxon>Rotifera</taxon>
        <taxon>Eurotatoria</taxon>
        <taxon>Bdelloidea</taxon>
        <taxon>Adinetida</taxon>
        <taxon>Adinetidae</taxon>
        <taxon>Adineta</taxon>
    </lineage>
</organism>
<evidence type="ECO:0000313" key="2">
    <source>
        <dbReference type="EMBL" id="CAF1484773.1"/>
    </source>
</evidence>
<dbReference type="PANTHER" id="PTHR14499">
    <property type="entry name" value="POTASSIUM CHANNEL TETRAMERIZATION DOMAIN-CONTAINING"/>
    <property type="match status" value="1"/>
</dbReference>
<dbReference type="Gene3D" id="3.30.710.10">
    <property type="entry name" value="Potassium Channel Kv1.1, Chain A"/>
    <property type="match status" value="1"/>
</dbReference>
<dbReference type="PANTHER" id="PTHR14499:SF136">
    <property type="entry name" value="GH08630P"/>
    <property type="match status" value="1"/>
</dbReference>
<name>A0A815S4I5_9BILA</name>
<dbReference type="GO" id="GO:0051260">
    <property type="term" value="P:protein homooligomerization"/>
    <property type="evidence" value="ECO:0007669"/>
    <property type="project" value="InterPro"/>
</dbReference>
<dbReference type="SUPFAM" id="SSF54695">
    <property type="entry name" value="POZ domain"/>
    <property type="match status" value="1"/>
</dbReference>
<gene>
    <name evidence="2" type="ORF">BJG266_LOCUS42270</name>
    <name evidence="3" type="ORF">QVE165_LOCUS59141</name>
</gene>
<accession>A0A815S4I5</accession>
<keyword evidence="4" id="KW-1185">Reference proteome</keyword>
<dbReference type="Proteomes" id="UP000663832">
    <property type="component" value="Unassembled WGS sequence"/>
</dbReference>
<evidence type="ECO:0000313" key="4">
    <source>
        <dbReference type="Proteomes" id="UP000663832"/>
    </source>
</evidence>
<dbReference type="Pfam" id="PF02214">
    <property type="entry name" value="BTB_2"/>
    <property type="match status" value="1"/>
</dbReference>
<dbReference type="EMBL" id="CAJNOI010002625">
    <property type="protein sequence ID" value="CAF1484773.1"/>
    <property type="molecule type" value="Genomic_DNA"/>
</dbReference>
<reference evidence="2" key="1">
    <citation type="submission" date="2021-02" db="EMBL/GenBank/DDBJ databases">
        <authorList>
            <person name="Nowell W R."/>
        </authorList>
    </citation>
    <scope>NUCLEOTIDE SEQUENCE</scope>
</reference>